<sequence>MKKAASIVATVAGPEGAYEVAARFMVGCDGGNSVVRRVAGIALDDLGFDGPWLVIDTVLKNGVTRLSTIGLQHCDPSRPVTSMPMAPGRHRWEFMLMPGETAEEVMGDAKLAAMLAPFADPPRSRSNAAPSTAFMRSSRGGGARAVLFLRAMPRIRCRLSWGRGFAPACATRLTSPGKSRRCCAAGRAMRCSTATSPSASPMSA</sequence>
<evidence type="ECO:0000259" key="2">
    <source>
        <dbReference type="Pfam" id="PF01494"/>
    </source>
</evidence>
<dbReference type="SUPFAM" id="SSF51905">
    <property type="entry name" value="FAD/NAD(P)-binding domain"/>
    <property type="match status" value="1"/>
</dbReference>
<dbReference type="Pfam" id="PF01494">
    <property type="entry name" value="FAD_binding_3"/>
    <property type="match status" value="1"/>
</dbReference>
<dbReference type="GO" id="GO:0019622">
    <property type="term" value="P:3-(3-hydroxy)phenylpropionate catabolic process"/>
    <property type="evidence" value="ECO:0007669"/>
    <property type="project" value="TreeGrafter"/>
</dbReference>
<dbReference type="PANTHER" id="PTHR43476">
    <property type="entry name" value="3-(3-HYDROXY-PHENYL)PROPIONATE/3-HYDROXYCINNAMIC ACID HYDROXYLASE"/>
    <property type="match status" value="1"/>
</dbReference>
<dbReference type="InterPro" id="IPR036188">
    <property type="entry name" value="FAD/NAD-bd_sf"/>
</dbReference>
<dbReference type="PANTHER" id="PTHR43476:SF3">
    <property type="entry name" value="FAD-BINDING MONOOXYGENASE"/>
    <property type="match status" value="1"/>
</dbReference>
<evidence type="ECO:0000256" key="1">
    <source>
        <dbReference type="ARBA" id="ARBA00023002"/>
    </source>
</evidence>
<reference evidence="3" key="1">
    <citation type="journal article" date="2016" name="Appl. Environ. Microbiol.">
        <title>Functional Metagenomics of a Biostimulated Petroleum-Contaminated Soil Reveals an Extraordinary Diversity of Extradiol Dioxygenases.</title>
        <authorList>
            <person name="Terron-Gonzalez L."/>
            <person name="Martin-Cabello G."/>
            <person name="Ferrer M."/>
            <person name="Santero E."/>
        </authorList>
    </citation>
    <scope>NUCLEOTIDE SEQUENCE</scope>
</reference>
<dbReference type="EMBL" id="KU144991">
    <property type="protein sequence ID" value="AMK59502.1"/>
    <property type="molecule type" value="Genomic_DNA"/>
</dbReference>
<keyword evidence="1" id="KW-0560">Oxidoreductase</keyword>
<dbReference type="GO" id="GO:0071949">
    <property type="term" value="F:FAD binding"/>
    <property type="evidence" value="ECO:0007669"/>
    <property type="project" value="InterPro"/>
</dbReference>
<dbReference type="GO" id="GO:0008688">
    <property type="term" value="F:3-(3-hydroxyphenyl)propionate hydroxylase activity"/>
    <property type="evidence" value="ECO:0007669"/>
    <property type="project" value="TreeGrafter"/>
</dbReference>
<protein>
    <submittedName>
        <fullName evidence="3">FAD-binding monooxygenase</fullName>
    </submittedName>
</protein>
<dbReference type="Gene3D" id="3.50.50.60">
    <property type="entry name" value="FAD/NAD(P)-binding domain"/>
    <property type="match status" value="1"/>
</dbReference>
<dbReference type="Gene3D" id="3.30.70.2450">
    <property type="match status" value="1"/>
</dbReference>
<keyword evidence="3" id="KW-0503">Monooxygenase</keyword>
<dbReference type="InterPro" id="IPR002938">
    <property type="entry name" value="FAD-bd"/>
</dbReference>
<dbReference type="InterPro" id="IPR050631">
    <property type="entry name" value="PheA/TfdB_FAD_monoxygenase"/>
</dbReference>
<dbReference type="AlphaFoldDB" id="A0A126T0P2"/>
<name>A0A126T0P2_9BACT</name>
<organism evidence="3">
    <name type="scientific">uncultured bacterium UPO68_UPO87</name>
    <dbReference type="NCBI Taxonomy" id="1776988"/>
    <lineage>
        <taxon>Bacteria</taxon>
        <taxon>environmental samples</taxon>
    </lineage>
</organism>
<proteinExistence type="predicted"/>
<feature type="domain" description="FAD-binding" evidence="2">
    <location>
        <begin position="14"/>
        <end position="103"/>
    </location>
</feature>
<accession>A0A126T0P2</accession>
<evidence type="ECO:0000313" key="3">
    <source>
        <dbReference type="EMBL" id="AMK59502.1"/>
    </source>
</evidence>